<protein>
    <submittedName>
        <fullName evidence="5">S-layer homology domain-containing protein</fullName>
    </submittedName>
</protein>
<evidence type="ECO:0000256" key="1">
    <source>
        <dbReference type="ARBA" id="ARBA00022737"/>
    </source>
</evidence>
<evidence type="ECO:0000313" key="5">
    <source>
        <dbReference type="EMBL" id="SHI54680.1"/>
    </source>
</evidence>
<dbReference type="OrthoDB" id="2065578at2"/>
<dbReference type="RefSeq" id="WP_073024456.1">
    <property type="nucleotide sequence ID" value="NZ_FQZS01000004.1"/>
</dbReference>
<keyword evidence="1" id="KW-0677">Repeat</keyword>
<dbReference type="STRING" id="1122184.SAMN02745176_00636"/>
<feature type="domain" description="SLH" evidence="4">
    <location>
        <begin position="23"/>
        <end position="86"/>
    </location>
</feature>
<sequence>MYKKMAAVLTAATIFLSTVSMAYADTPFKDIENNWAKTHIISVYDKGLMTGLAKDSFSPDVVVTKYSAIKSVAKMMGTDIMDLDSIVAKHKSVLDKYNVPSDYRKEVAYALEKQLLQSEFDLSQMSATPNATKLDICIYLGRALGVNDENSKNLPVLIYKDALQIPSLYHKYVAYMIKIGAIDSKGDQEGKFNPSNPATRAMFAKMIDIASNEYVKTNVSTDTSGSSEENIDNQNTGTAINETPSVTGNNGQAGVAPTDNTISDDNNTGVEKTDRGIIDTITYKRGSQPKILLENENKEMVEYTIPEDLMRENIIIDGQLSDVYSLRPGQYVEIRALSGVIDRISTIDVSMPVNTTAIIKEIDGLNGIMYVYVNDKEGISKEKKVYIHNVKVTDLSLNTLTANALSPGQIINLIGTEDLEAITAQIVIINQ</sequence>
<feature type="domain" description="SLH" evidence="4">
    <location>
        <begin position="156"/>
        <end position="221"/>
    </location>
</feature>
<evidence type="ECO:0000313" key="6">
    <source>
        <dbReference type="Proteomes" id="UP000184442"/>
    </source>
</evidence>
<dbReference type="EMBL" id="FQZS01000004">
    <property type="protein sequence ID" value="SHI54680.1"/>
    <property type="molecule type" value="Genomic_DNA"/>
</dbReference>
<keyword evidence="3" id="KW-0732">Signal</keyword>
<feature type="region of interest" description="Disordered" evidence="2">
    <location>
        <begin position="219"/>
        <end position="273"/>
    </location>
</feature>
<dbReference type="Pfam" id="PF00395">
    <property type="entry name" value="SLH"/>
    <property type="match status" value="2"/>
</dbReference>
<accession>A0A1M6C119</accession>
<feature type="compositionally biased region" description="Polar residues" evidence="2">
    <location>
        <begin position="219"/>
        <end position="270"/>
    </location>
</feature>
<organism evidence="5 6">
    <name type="scientific">Lutispora thermophila DSM 19022</name>
    <dbReference type="NCBI Taxonomy" id="1122184"/>
    <lineage>
        <taxon>Bacteria</taxon>
        <taxon>Bacillati</taxon>
        <taxon>Bacillota</taxon>
        <taxon>Clostridia</taxon>
        <taxon>Lutisporales</taxon>
        <taxon>Lutisporaceae</taxon>
        <taxon>Lutispora</taxon>
    </lineage>
</organism>
<proteinExistence type="predicted"/>
<feature type="signal peptide" evidence="3">
    <location>
        <begin position="1"/>
        <end position="24"/>
    </location>
</feature>
<dbReference type="InterPro" id="IPR001119">
    <property type="entry name" value="SLH_dom"/>
</dbReference>
<feature type="chain" id="PRO_5012883933" evidence="3">
    <location>
        <begin position="25"/>
        <end position="431"/>
    </location>
</feature>
<gene>
    <name evidence="5" type="ORF">SAMN02745176_00636</name>
</gene>
<dbReference type="AlphaFoldDB" id="A0A1M6C119"/>
<keyword evidence="6" id="KW-1185">Reference proteome</keyword>
<dbReference type="PROSITE" id="PS51272">
    <property type="entry name" value="SLH"/>
    <property type="match status" value="2"/>
</dbReference>
<dbReference type="Proteomes" id="UP000184442">
    <property type="component" value="Unassembled WGS sequence"/>
</dbReference>
<evidence type="ECO:0000259" key="4">
    <source>
        <dbReference type="PROSITE" id="PS51272"/>
    </source>
</evidence>
<reference evidence="5 6" key="1">
    <citation type="submission" date="2016-11" db="EMBL/GenBank/DDBJ databases">
        <authorList>
            <person name="Jaros S."/>
            <person name="Januszkiewicz K."/>
            <person name="Wedrychowicz H."/>
        </authorList>
    </citation>
    <scope>NUCLEOTIDE SEQUENCE [LARGE SCALE GENOMIC DNA]</scope>
    <source>
        <strain evidence="5 6">DSM 19022</strain>
    </source>
</reference>
<evidence type="ECO:0000256" key="3">
    <source>
        <dbReference type="SAM" id="SignalP"/>
    </source>
</evidence>
<name>A0A1M6C119_9FIRM</name>
<evidence type="ECO:0000256" key="2">
    <source>
        <dbReference type="SAM" id="MobiDB-lite"/>
    </source>
</evidence>